<accession>A0ABW1HBF9</accession>
<evidence type="ECO:0000313" key="2">
    <source>
        <dbReference type="Proteomes" id="UP001596226"/>
    </source>
</evidence>
<sequence length="193" mass="20127">MEQWLADFQHRTGKGALFVGGHVGTFHADRVDGVPYVINGNSGKTPSTPADRGGFTGWTEFGVDPVTPAEADRARRDPLAEGPRWVDAEVHAHVDQLTLTAPASVAVGVPARVTATLTQPGGRTVPVAAPVSADWSGSATVHIGPVAGVRPWHTAHFDPATGTLTALRPGAPIRLTVTVNNVLAEATVKITAR</sequence>
<dbReference type="Proteomes" id="UP001596226">
    <property type="component" value="Unassembled WGS sequence"/>
</dbReference>
<keyword evidence="2" id="KW-1185">Reference proteome</keyword>
<dbReference type="RefSeq" id="WP_377514769.1">
    <property type="nucleotide sequence ID" value="NZ_JBHSQS010000018.1"/>
</dbReference>
<reference evidence="2" key="1">
    <citation type="journal article" date="2019" name="Int. J. Syst. Evol. Microbiol.">
        <title>The Global Catalogue of Microorganisms (GCM) 10K type strain sequencing project: providing services to taxonomists for standard genome sequencing and annotation.</title>
        <authorList>
            <consortium name="The Broad Institute Genomics Platform"/>
            <consortium name="The Broad Institute Genome Sequencing Center for Infectious Disease"/>
            <person name="Wu L."/>
            <person name="Ma J."/>
        </authorList>
    </citation>
    <scope>NUCLEOTIDE SEQUENCE [LARGE SCALE GENOMIC DNA]</scope>
    <source>
        <strain evidence="2">CGMCC 4.7144</strain>
    </source>
</reference>
<evidence type="ECO:0000313" key="1">
    <source>
        <dbReference type="EMBL" id="MFC5926526.1"/>
    </source>
</evidence>
<dbReference type="EMBL" id="JBHSQS010000018">
    <property type="protein sequence ID" value="MFC5926526.1"/>
    <property type="molecule type" value="Genomic_DNA"/>
</dbReference>
<name>A0ABW1HBF9_9ACTN</name>
<gene>
    <name evidence="1" type="ORF">ACFQGL_24625</name>
</gene>
<protein>
    <submittedName>
        <fullName evidence="1">Uncharacterized protein</fullName>
    </submittedName>
</protein>
<proteinExistence type="predicted"/>
<organism evidence="1 2">
    <name type="scientific">Micromonospora vulcania</name>
    <dbReference type="NCBI Taxonomy" id="1441873"/>
    <lineage>
        <taxon>Bacteria</taxon>
        <taxon>Bacillati</taxon>
        <taxon>Actinomycetota</taxon>
        <taxon>Actinomycetes</taxon>
        <taxon>Micromonosporales</taxon>
        <taxon>Micromonosporaceae</taxon>
        <taxon>Micromonospora</taxon>
    </lineage>
</organism>
<comment type="caution">
    <text evidence="1">The sequence shown here is derived from an EMBL/GenBank/DDBJ whole genome shotgun (WGS) entry which is preliminary data.</text>
</comment>